<dbReference type="EMBL" id="JBHTJW010000002">
    <property type="protein sequence ID" value="MFD0928825.1"/>
    <property type="molecule type" value="Genomic_DNA"/>
</dbReference>
<dbReference type="Proteomes" id="UP001597106">
    <property type="component" value="Unassembled WGS sequence"/>
</dbReference>
<keyword evidence="3" id="KW-1185">Reference proteome</keyword>
<comment type="caution">
    <text evidence="2">The sequence shown here is derived from an EMBL/GenBank/DDBJ whole genome shotgun (WGS) entry which is preliminary data.</text>
</comment>
<organism evidence="2 3">
    <name type="scientific">Methylophilus glucosoxydans</name>
    <dbReference type="NCBI Taxonomy" id="752553"/>
    <lineage>
        <taxon>Bacteria</taxon>
        <taxon>Pseudomonadati</taxon>
        <taxon>Pseudomonadota</taxon>
        <taxon>Betaproteobacteria</taxon>
        <taxon>Nitrosomonadales</taxon>
        <taxon>Methylophilaceae</taxon>
        <taxon>Methylophilus</taxon>
    </lineage>
</organism>
<sequence length="299" mass="33171">MTLLRQIQNAAIDRSVDLPTLLRKCKVLAARLDSSEFKQWIEFELSGYSVKESLPDYRILSVNSKGHFSGAFGSGLRNADIPLSTVPKELREVLSHSYLMKPIASIEALLKDTDSSVFHEPWNPDIVARFGQGIYQNMNCLQAWKVIPAVAIVAIVDTVRTRVLNFVLEIESQNPNAGEAEPNSNPVPVDKVHQIFNTYITGNVQNLAPGSSHVTQTAKYIEKSDEEFFSKLLKAIQDTPLDPRVTESLEKVVAELESTKGTSTFTKHYQTFMSILADHMQVLGPAMAPLLPVLSSMLS</sequence>
<reference evidence="3" key="1">
    <citation type="journal article" date="2019" name="Int. J. Syst. Evol. Microbiol.">
        <title>The Global Catalogue of Microorganisms (GCM) 10K type strain sequencing project: providing services to taxonomists for standard genome sequencing and annotation.</title>
        <authorList>
            <consortium name="The Broad Institute Genomics Platform"/>
            <consortium name="The Broad Institute Genome Sequencing Center for Infectious Disease"/>
            <person name="Wu L."/>
            <person name="Ma J."/>
        </authorList>
    </citation>
    <scope>NUCLEOTIDE SEQUENCE [LARGE SCALE GENOMIC DNA]</scope>
    <source>
        <strain evidence="3">CCUG 59685</strain>
    </source>
</reference>
<dbReference type="InterPro" id="IPR041304">
    <property type="entry name" value="AbiTii"/>
</dbReference>
<name>A0ABW3GE88_9PROT</name>
<dbReference type="RefSeq" id="WP_275357401.1">
    <property type="nucleotide sequence ID" value="NZ_JBHTJW010000002.1"/>
</dbReference>
<evidence type="ECO:0000313" key="2">
    <source>
        <dbReference type="EMBL" id="MFD0928825.1"/>
    </source>
</evidence>
<proteinExistence type="predicted"/>
<feature type="domain" description="AbiTii" evidence="1">
    <location>
        <begin position="3"/>
        <end position="189"/>
    </location>
</feature>
<protein>
    <recommendedName>
        <fullName evidence="1">AbiTii domain-containing protein</fullName>
    </recommendedName>
</protein>
<gene>
    <name evidence="2" type="ORF">ACFQ1T_03425</name>
</gene>
<evidence type="ECO:0000259" key="1">
    <source>
        <dbReference type="Pfam" id="PF18864"/>
    </source>
</evidence>
<evidence type="ECO:0000313" key="3">
    <source>
        <dbReference type="Proteomes" id="UP001597106"/>
    </source>
</evidence>
<dbReference type="Pfam" id="PF18864">
    <property type="entry name" value="AbiTii"/>
    <property type="match status" value="1"/>
</dbReference>
<accession>A0ABW3GE88</accession>